<proteinExistence type="predicted"/>
<feature type="compositionally biased region" description="Basic and acidic residues" evidence="1">
    <location>
        <begin position="51"/>
        <end position="66"/>
    </location>
</feature>
<protein>
    <submittedName>
        <fullName evidence="2">Uncharacterized protein</fullName>
    </submittedName>
</protein>
<evidence type="ECO:0000256" key="1">
    <source>
        <dbReference type="SAM" id="MobiDB-lite"/>
    </source>
</evidence>
<dbReference type="AlphaFoldDB" id="A0A8X6WXV7"/>
<comment type="caution">
    <text evidence="2">The sequence shown here is derived from an EMBL/GenBank/DDBJ whole genome shotgun (WGS) entry which is preliminary data.</text>
</comment>
<evidence type="ECO:0000313" key="3">
    <source>
        <dbReference type="Proteomes" id="UP000886998"/>
    </source>
</evidence>
<dbReference type="Proteomes" id="UP000886998">
    <property type="component" value="Unassembled WGS sequence"/>
</dbReference>
<evidence type="ECO:0000313" key="2">
    <source>
        <dbReference type="EMBL" id="GFY43348.1"/>
    </source>
</evidence>
<sequence length="66" mass="7461">MKLQRWSRERIGTSAVLGAAGERCPQEILTTAVSPPQGDRRAASSSTRQELGWRDTETLKSYERFH</sequence>
<organism evidence="2 3">
    <name type="scientific">Trichonephila inaurata madagascariensis</name>
    <dbReference type="NCBI Taxonomy" id="2747483"/>
    <lineage>
        <taxon>Eukaryota</taxon>
        <taxon>Metazoa</taxon>
        <taxon>Ecdysozoa</taxon>
        <taxon>Arthropoda</taxon>
        <taxon>Chelicerata</taxon>
        <taxon>Arachnida</taxon>
        <taxon>Araneae</taxon>
        <taxon>Araneomorphae</taxon>
        <taxon>Entelegynae</taxon>
        <taxon>Araneoidea</taxon>
        <taxon>Nephilidae</taxon>
        <taxon>Trichonephila</taxon>
        <taxon>Trichonephila inaurata</taxon>
    </lineage>
</organism>
<reference evidence="2" key="1">
    <citation type="submission" date="2020-08" db="EMBL/GenBank/DDBJ databases">
        <title>Multicomponent nature underlies the extraordinary mechanical properties of spider dragline silk.</title>
        <authorList>
            <person name="Kono N."/>
            <person name="Nakamura H."/>
            <person name="Mori M."/>
            <person name="Yoshida Y."/>
            <person name="Ohtoshi R."/>
            <person name="Malay A.D."/>
            <person name="Moran D.A.P."/>
            <person name="Tomita M."/>
            <person name="Numata K."/>
            <person name="Arakawa K."/>
        </authorList>
    </citation>
    <scope>NUCLEOTIDE SEQUENCE</scope>
</reference>
<keyword evidence="3" id="KW-1185">Reference proteome</keyword>
<accession>A0A8X6WXV7</accession>
<gene>
    <name evidence="2" type="ORF">TNIN_264761</name>
</gene>
<feature type="region of interest" description="Disordered" evidence="1">
    <location>
        <begin position="28"/>
        <end position="66"/>
    </location>
</feature>
<name>A0A8X6WXV7_9ARAC</name>
<dbReference type="EMBL" id="BMAV01003626">
    <property type="protein sequence ID" value="GFY43348.1"/>
    <property type="molecule type" value="Genomic_DNA"/>
</dbReference>